<keyword evidence="1" id="KW-0732">Signal</keyword>
<sequence>CAGRVEVKHQGQLGTMCDDSWDMADAAVVCKQLGCRSAVKAPKYRHFGSVSGPIWMDEVHCRGTEYALSDCKQHGRDQHNRNHGRDAGLMCSGKGPACSPPVRPGQGKGPGCALREQRAEAGAGPSVVEFRLVNGTRTCEGRVEVHVLGTWGSLCASRWDL</sequence>
<feature type="disulfide bond" evidence="4">
    <location>
        <begin position="61"/>
        <end position="71"/>
    </location>
</feature>
<keyword evidence="2" id="KW-0677">Repeat</keyword>
<dbReference type="FunFam" id="3.10.250.10:FF:000002">
    <property type="entry name" value="Scavenger receptor cysteine-rich type 1 protein M130"/>
    <property type="match status" value="1"/>
</dbReference>
<keyword evidence="3 4" id="KW-1015">Disulfide bond</keyword>
<evidence type="ECO:0000256" key="4">
    <source>
        <dbReference type="PROSITE-ProRule" id="PRU00196"/>
    </source>
</evidence>
<dbReference type="SMART" id="SM00202">
    <property type="entry name" value="SR"/>
    <property type="match status" value="1"/>
</dbReference>
<evidence type="ECO:0000313" key="7">
    <source>
        <dbReference type="Proteomes" id="UP000054081"/>
    </source>
</evidence>
<evidence type="ECO:0000256" key="2">
    <source>
        <dbReference type="ARBA" id="ARBA00022737"/>
    </source>
</evidence>
<organism evidence="6 7">
    <name type="scientific">Pygoscelis adeliae</name>
    <name type="common">Adelie penguin</name>
    <dbReference type="NCBI Taxonomy" id="9238"/>
    <lineage>
        <taxon>Eukaryota</taxon>
        <taxon>Metazoa</taxon>
        <taxon>Chordata</taxon>
        <taxon>Craniata</taxon>
        <taxon>Vertebrata</taxon>
        <taxon>Euteleostomi</taxon>
        <taxon>Archelosauria</taxon>
        <taxon>Archosauria</taxon>
        <taxon>Dinosauria</taxon>
        <taxon>Saurischia</taxon>
        <taxon>Theropoda</taxon>
        <taxon>Coelurosauria</taxon>
        <taxon>Aves</taxon>
        <taxon>Neognathae</taxon>
        <taxon>Neoaves</taxon>
        <taxon>Aequornithes</taxon>
        <taxon>Sphenisciformes</taxon>
        <taxon>Spheniscidae</taxon>
        <taxon>Pygoscelis</taxon>
    </lineage>
</organism>
<gene>
    <name evidence="6" type="ORF">AS28_13709</name>
</gene>
<dbReference type="InterPro" id="IPR036772">
    <property type="entry name" value="SRCR-like_dom_sf"/>
</dbReference>
<evidence type="ECO:0000256" key="3">
    <source>
        <dbReference type="ARBA" id="ARBA00023157"/>
    </source>
</evidence>
<dbReference type="Pfam" id="PF00530">
    <property type="entry name" value="SRCR"/>
    <property type="match status" value="1"/>
</dbReference>
<dbReference type="GO" id="GO:0016020">
    <property type="term" value="C:membrane"/>
    <property type="evidence" value="ECO:0007669"/>
    <property type="project" value="InterPro"/>
</dbReference>
<evidence type="ECO:0000313" key="6">
    <source>
        <dbReference type="EMBL" id="KFW66975.1"/>
    </source>
</evidence>
<feature type="non-terminal residue" evidence="6">
    <location>
        <position position="161"/>
    </location>
</feature>
<feature type="domain" description="SRCR" evidence="5">
    <location>
        <begin position="130"/>
        <end position="161"/>
    </location>
</feature>
<feature type="domain" description="SRCR" evidence="5">
    <location>
        <begin position="1"/>
        <end position="92"/>
    </location>
</feature>
<evidence type="ECO:0000259" key="5">
    <source>
        <dbReference type="PROSITE" id="PS50287"/>
    </source>
</evidence>
<feature type="non-terminal residue" evidence="6">
    <location>
        <position position="1"/>
    </location>
</feature>
<dbReference type="PANTHER" id="PTHR19331:SF487">
    <property type="entry name" value="SOLUBLE SCAVENGER RECEPTOR CYSTEINE-RICH DOMAIN-CONTAINING PROTEIN SSC5D"/>
    <property type="match status" value="1"/>
</dbReference>
<dbReference type="EMBL" id="KL225050">
    <property type="protein sequence ID" value="KFW66975.1"/>
    <property type="molecule type" value="Genomic_DNA"/>
</dbReference>
<dbReference type="STRING" id="9238.A0A093NYB5"/>
<keyword evidence="7" id="KW-1185">Reference proteome</keyword>
<reference evidence="6 7" key="1">
    <citation type="submission" date="2014-04" db="EMBL/GenBank/DDBJ databases">
        <title>Genome evolution of avian class.</title>
        <authorList>
            <person name="Zhang G."/>
            <person name="Li C."/>
        </authorList>
    </citation>
    <scope>NUCLEOTIDE SEQUENCE [LARGE SCALE GENOMIC DNA]</scope>
    <source>
        <strain evidence="6">BGI_AS28</strain>
    </source>
</reference>
<dbReference type="SUPFAM" id="SSF56487">
    <property type="entry name" value="SRCR-like"/>
    <property type="match status" value="2"/>
</dbReference>
<accession>A0A093NYB5</accession>
<dbReference type="Proteomes" id="UP000054081">
    <property type="component" value="Unassembled WGS sequence"/>
</dbReference>
<dbReference type="PRINTS" id="PR00258">
    <property type="entry name" value="SPERACTRCPTR"/>
</dbReference>
<dbReference type="AlphaFoldDB" id="A0A093NYB5"/>
<dbReference type="PROSITE" id="PS50287">
    <property type="entry name" value="SRCR_2"/>
    <property type="match status" value="2"/>
</dbReference>
<comment type="caution">
    <text evidence="4">Lacks conserved residue(s) required for the propagation of feature annotation.</text>
</comment>
<feature type="disulfide bond" evidence="4">
    <location>
        <begin position="30"/>
        <end position="91"/>
    </location>
</feature>
<evidence type="ECO:0000256" key="1">
    <source>
        <dbReference type="ARBA" id="ARBA00022729"/>
    </source>
</evidence>
<dbReference type="InterPro" id="IPR001190">
    <property type="entry name" value="SRCR"/>
</dbReference>
<proteinExistence type="predicted"/>
<protein>
    <submittedName>
        <fullName evidence="6">Deleted in malignant brain tumors 1 protein</fullName>
    </submittedName>
</protein>
<dbReference type="Gene3D" id="3.10.250.10">
    <property type="entry name" value="SRCR-like domain"/>
    <property type="match status" value="2"/>
</dbReference>
<name>A0A093NYB5_PYGAD</name>
<dbReference type="PANTHER" id="PTHR19331">
    <property type="entry name" value="SCAVENGER RECEPTOR DOMAIN-CONTAINING"/>
    <property type="match status" value="1"/>
</dbReference>